<sequence>MYDFMFLDLMMPVLDGFQTCEQLRQLQGTGKLDLSKTAVIAISAVAEENFRSNDLSKNFDIFLGKPVDYETLKDTMEDVASSPPRGLRRGMAEVNYPSLLQLQE</sequence>
<evidence type="ECO:0000256" key="1">
    <source>
        <dbReference type="ARBA" id="ARBA00022553"/>
    </source>
</evidence>
<evidence type="ECO:0000313" key="4">
    <source>
        <dbReference type="EMBL" id="TNV85348.1"/>
    </source>
</evidence>
<keyword evidence="1 2" id="KW-0597">Phosphoprotein</keyword>
<reference evidence="4" key="1">
    <citation type="submission" date="2019-06" db="EMBL/GenBank/DDBJ databases">
        <authorList>
            <person name="Zheng W."/>
        </authorList>
    </citation>
    <scope>NUCLEOTIDE SEQUENCE</scope>
    <source>
        <strain evidence="4">QDHG01</strain>
    </source>
</reference>
<dbReference type="OrthoDB" id="311100at2759"/>
<organism evidence="4 5">
    <name type="scientific">Halteria grandinella</name>
    <dbReference type="NCBI Taxonomy" id="5974"/>
    <lineage>
        <taxon>Eukaryota</taxon>
        <taxon>Sar</taxon>
        <taxon>Alveolata</taxon>
        <taxon>Ciliophora</taxon>
        <taxon>Intramacronucleata</taxon>
        <taxon>Spirotrichea</taxon>
        <taxon>Stichotrichia</taxon>
        <taxon>Sporadotrichida</taxon>
        <taxon>Halteriidae</taxon>
        <taxon>Halteria</taxon>
    </lineage>
</organism>
<dbReference type="Gene3D" id="3.40.50.2300">
    <property type="match status" value="1"/>
</dbReference>
<dbReference type="PANTHER" id="PTHR43719:SF28">
    <property type="entry name" value="PEROXIDE STRESS-ACTIVATED HISTIDINE KINASE MAK1-RELATED"/>
    <property type="match status" value="1"/>
</dbReference>
<evidence type="ECO:0000256" key="2">
    <source>
        <dbReference type="PROSITE-ProRule" id="PRU00169"/>
    </source>
</evidence>
<dbReference type="PANTHER" id="PTHR43719">
    <property type="entry name" value="TWO-COMPONENT HISTIDINE KINASE"/>
    <property type="match status" value="1"/>
</dbReference>
<dbReference type="PROSITE" id="PS50110">
    <property type="entry name" value="RESPONSE_REGULATORY"/>
    <property type="match status" value="1"/>
</dbReference>
<dbReference type="InterPro" id="IPR001789">
    <property type="entry name" value="Sig_transdc_resp-reg_receiver"/>
</dbReference>
<dbReference type="InterPro" id="IPR050956">
    <property type="entry name" value="2C_system_His_kinase"/>
</dbReference>
<accession>A0A8J8P1V4</accession>
<gene>
    <name evidence="4" type="ORF">FGO68_gene2025</name>
</gene>
<feature type="domain" description="Response regulatory" evidence="3">
    <location>
        <begin position="1"/>
        <end position="80"/>
    </location>
</feature>
<protein>
    <recommendedName>
        <fullName evidence="3">Response regulatory domain-containing protein</fullName>
    </recommendedName>
</protein>
<evidence type="ECO:0000313" key="5">
    <source>
        <dbReference type="Proteomes" id="UP000785679"/>
    </source>
</evidence>
<name>A0A8J8P1V4_HALGN</name>
<dbReference type="GO" id="GO:0000160">
    <property type="term" value="P:phosphorelay signal transduction system"/>
    <property type="evidence" value="ECO:0007669"/>
    <property type="project" value="InterPro"/>
</dbReference>
<comment type="caution">
    <text evidence="4">The sequence shown here is derived from an EMBL/GenBank/DDBJ whole genome shotgun (WGS) entry which is preliminary data.</text>
</comment>
<dbReference type="InterPro" id="IPR011006">
    <property type="entry name" value="CheY-like_superfamily"/>
</dbReference>
<dbReference type="EMBL" id="RRYP01001900">
    <property type="protein sequence ID" value="TNV85348.1"/>
    <property type="molecule type" value="Genomic_DNA"/>
</dbReference>
<dbReference type="Proteomes" id="UP000785679">
    <property type="component" value="Unassembled WGS sequence"/>
</dbReference>
<proteinExistence type="predicted"/>
<keyword evidence="5" id="KW-1185">Reference proteome</keyword>
<feature type="modified residue" description="4-aspartylphosphate" evidence="2">
    <location>
        <position position="8"/>
    </location>
</feature>
<evidence type="ECO:0000259" key="3">
    <source>
        <dbReference type="PROSITE" id="PS50110"/>
    </source>
</evidence>
<dbReference type="AlphaFoldDB" id="A0A8J8P1V4"/>
<dbReference type="SUPFAM" id="SSF52172">
    <property type="entry name" value="CheY-like"/>
    <property type="match status" value="1"/>
</dbReference>
<dbReference type="Pfam" id="PF00072">
    <property type="entry name" value="Response_reg"/>
    <property type="match status" value="1"/>
</dbReference>